<organism evidence="1">
    <name type="scientific">Rhizophora mucronata</name>
    <name type="common">Asiatic mangrove</name>
    <dbReference type="NCBI Taxonomy" id="61149"/>
    <lineage>
        <taxon>Eukaryota</taxon>
        <taxon>Viridiplantae</taxon>
        <taxon>Streptophyta</taxon>
        <taxon>Embryophyta</taxon>
        <taxon>Tracheophyta</taxon>
        <taxon>Spermatophyta</taxon>
        <taxon>Magnoliopsida</taxon>
        <taxon>eudicotyledons</taxon>
        <taxon>Gunneridae</taxon>
        <taxon>Pentapetalae</taxon>
        <taxon>rosids</taxon>
        <taxon>fabids</taxon>
        <taxon>Malpighiales</taxon>
        <taxon>Rhizophoraceae</taxon>
        <taxon>Rhizophora</taxon>
    </lineage>
</organism>
<sequence>MDQDYNVSYNRHVKRDFPPNINKL</sequence>
<dbReference type="AlphaFoldDB" id="A0A2P2MZI3"/>
<proteinExistence type="predicted"/>
<name>A0A2P2MZI3_RHIMU</name>
<dbReference type="EMBL" id="GGEC01055152">
    <property type="protein sequence ID" value="MBX35636.1"/>
    <property type="molecule type" value="Transcribed_RNA"/>
</dbReference>
<accession>A0A2P2MZI3</accession>
<protein>
    <submittedName>
        <fullName evidence="1">Uncharacterized protein</fullName>
    </submittedName>
</protein>
<reference evidence="1" key="1">
    <citation type="submission" date="2018-02" db="EMBL/GenBank/DDBJ databases">
        <title>Rhizophora mucronata_Transcriptome.</title>
        <authorList>
            <person name="Meera S.P."/>
            <person name="Sreeshan A."/>
            <person name="Augustine A."/>
        </authorList>
    </citation>
    <scope>NUCLEOTIDE SEQUENCE</scope>
    <source>
        <tissue evidence="1">Leaf</tissue>
    </source>
</reference>
<evidence type="ECO:0000313" key="1">
    <source>
        <dbReference type="EMBL" id="MBX35636.1"/>
    </source>
</evidence>